<comment type="caution">
    <text evidence="1">The sequence shown here is derived from an EMBL/GenBank/DDBJ whole genome shotgun (WGS) entry which is preliminary data.</text>
</comment>
<sequence length="76" mass="8369">MSGWLISVKSQKLSGGLPTTEVYVAAIADQSEAEEQLREKMEITPHDVVEVEVALSQDTIDRLDVPQGQIKRYSPG</sequence>
<gene>
    <name evidence="1" type="ORF">ACFFIC_20810</name>
</gene>
<evidence type="ECO:0000313" key="1">
    <source>
        <dbReference type="EMBL" id="MFC0387962.1"/>
    </source>
</evidence>
<dbReference type="Proteomes" id="UP001589789">
    <property type="component" value="Unassembled WGS sequence"/>
</dbReference>
<protein>
    <submittedName>
        <fullName evidence="1">Uncharacterized protein</fullName>
    </submittedName>
</protein>
<reference evidence="1 2" key="1">
    <citation type="submission" date="2024-09" db="EMBL/GenBank/DDBJ databases">
        <authorList>
            <person name="Sun Q."/>
            <person name="Mori K."/>
        </authorList>
    </citation>
    <scope>NUCLEOTIDE SEQUENCE [LARGE SCALE GENOMIC DNA]</scope>
    <source>
        <strain evidence="1 2">CCM 7468</strain>
    </source>
</reference>
<proteinExistence type="predicted"/>
<name>A0ABV6IWL6_9PROT</name>
<organism evidence="1 2">
    <name type="scientific">Muricoccus vinaceus</name>
    <dbReference type="NCBI Taxonomy" id="424704"/>
    <lineage>
        <taxon>Bacteria</taxon>
        <taxon>Pseudomonadati</taxon>
        <taxon>Pseudomonadota</taxon>
        <taxon>Alphaproteobacteria</taxon>
        <taxon>Acetobacterales</taxon>
        <taxon>Roseomonadaceae</taxon>
        <taxon>Muricoccus</taxon>
    </lineage>
</organism>
<keyword evidence="2" id="KW-1185">Reference proteome</keyword>
<accession>A0ABV6IWL6</accession>
<dbReference type="RefSeq" id="WP_377053915.1">
    <property type="nucleotide sequence ID" value="NZ_JBHLVZ010000073.1"/>
</dbReference>
<dbReference type="EMBL" id="JBHLVZ010000073">
    <property type="protein sequence ID" value="MFC0387962.1"/>
    <property type="molecule type" value="Genomic_DNA"/>
</dbReference>
<evidence type="ECO:0000313" key="2">
    <source>
        <dbReference type="Proteomes" id="UP001589789"/>
    </source>
</evidence>